<name>A0A2P2NV79_RHIMU</name>
<proteinExistence type="predicted"/>
<dbReference type="AlphaFoldDB" id="A0A2P2NV79"/>
<organism evidence="1">
    <name type="scientific">Rhizophora mucronata</name>
    <name type="common">Asiatic mangrove</name>
    <dbReference type="NCBI Taxonomy" id="61149"/>
    <lineage>
        <taxon>Eukaryota</taxon>
        <taxon>Viridiplantae</taxon>
        <taxon>Streptophyta</taxon>
        <taxon>Embryophyta</taxon>
        <taxon>Tracheophyta</taxon>
        <taxon>Spermatophyta</taxon>
        <taxon>Magnoliopsida</taxon>
        <taxon>eudicotyledons</taxon>
        <taxon>Gunneridae</taxon>
        <taxon>Pentapetalae</taxon>
        <taxon>rosids</taxon>
        <taxon>fabids</taxon>
        <taxon>Malpighiales</taxon>
        <taxon>Rhizophoraceae</taxon>
        <taxon>Rhizophora</taxon>
    </lineage>
</organism>
<evidence type="ECO:0000313" key="1">
    <source>
        <dbReference type="EMBL" id="MBX46416.1"/>
    </source>
</evidence>
<sequence>MWAGVEFSCPLAVSISIYLLYKLQCIK</sequence>
<protein>
    <submittedName>
        <fullName evidence="1">Uncharacterized protein</fullName>
    </submittedName>
</protein>
<accession>A0A2P2NV79</accession>
<reference evidence="1" key="1">
    <citation type="submission" date="2018-02" db="EMBL/GenBank/DDBJ databases">
        <title>Rhizophora mucronata_Transcriptome.</title>
        <authorList>
            <person name="Meera S.P."/>
            <person name="Sreeshan A."/>
            <person name="Augustine A."/>
        </authorList>
    </citation>
    <scope>NUCLEOTIDE SEQUENCE</scope>
    <source>
        <tissue evidence="1">Leaf</tissue>
    </source>
</reference>
<dbReference type="EMBL" id="GGEC01065932">
    <property type="protein sequence ID" value="MBX46416.1"/>
    <property type="molecule type" value="Transcribed_RNA"/>
</dbReference>